<feature type="transmembrane region" description="Helical" evidence="1">
    <location>
        <begin position="250"/>
        <end position="272"/>
    </location>
</feature>
<feature type="transmembrane region" description="Helical" evidence="1">
    <location>
        <begin position="76"/>
        <end position="98"/>
    </location>
</feature>
<sequence length="278" mass="31813">MNHYGKLLHWEINRFAKIWGALALLTLLVQSVGVTIFSAGYMSRVKDNMYMNSIATFEEYISRSGKIDFMEYGRSLWFSGPIALCVAALLLYSFLIWYREWFGKNTFAYRLLMLPTSRMKVYTSKLTAIILYVLGLVALQIVILPLLMFIYSSIVPAVLRDSITLSEFIHRQEYLSLMIPNYFMEFILGYGAGITAVIIIFTAILLERSYRLKGIVAGILYIAAASILFVLPLIITESFYTNYFYPSEVVLMEIGCGLIILCVSLWFSSFLIRKKVNV</sequence>
<dbReference type="RefSeq" id="WP_235120284.1">
    <property type="nucleotide sequence ID" value="NZ_CP090978.1"/>
</dbReference>
<evidence type="ECO:0008006" key="4">
    <source>
        <dbReference type="Google" id="ProtNLM"/>
    </source>
</evidence>
<keyword evidence="1" id="KW-0812">Transmembrane</keyword>
<keyword evidence="3" id="KW-1185">Reference proteome</keyword>
<dbReference type="Proteomes" id="UP001649230">
    <property type="component" value="Chromosome"/>
</dbReference>
<organism evidence="2 3">
    <name type="scientific">Paenibacillus hexagrammi</name>
    <dbReference type="NCBI Taxonomy" id="2908839"/>
    <lineage>
        <taxon>Bacteria</taxon>
        <taxon>Bacillati</taxon>
        <taxon>Bacillota</taxon>
        <taxon>Bacilli</taxon>
        <taxon>Bacillales</taxon>
        <taxon>Paenibacillaceae</taxon>
        <taxon>Paenibacillus</taxon>
    </lineage>
</organism>
<accession>A0ABY3SIR9</accession>
<protein>
    <recommendedName>
        <fullName evidence="4">ABC transporter permease</fullName>
    </recommendedName>
</protein>
<dbReference type="EMBL" id="CP090978">
    <property type="protein sequence ID" value="UJF33893.1"/>
    <property type="molecule type" value="Genomic_DNA"/>
</dbReference>
<proteinExistence type="predicted"/>
<evidence type="ECO:0000256" key="1">
    <source>
        <dbReference type="SAM" id="Phobius"/>
    </source>
</evidence>
<gene>
    <name evidence="2" type="ORF">L0M14_01130</name>
</gene>
<keyword evidence="1" id="KW-0472">Membrane</keyword>
<feature type="transmembrane region" description="Helical" evidence="1">
    <location>
        <begin position="215"/>
        <end position="235"/>
    </location>
</feature>
<evidence type="ECO:0000313" key="3">
    <source>
        <dbReference type="Proteomes" id="UP001649230"/>
    </source>
</evidence>
<name>A0ABY3SIR9_9BACL</name>
<reference evidence="2 3" key="1">
    <citation type="journal article" date="2024" name="Int. J. Syst. Evol. Microbiol.">
        <title>Paenibacillus hexagrammi sp. nov., a novel bacterium isolated from the gut content of Hexagrammos agrammus.</title>
        <authorList>
            <person name="Jung H.K."/>
            <person name="Kim D.G."/>
            <person name="Zin H."/>
            <person name="Park J."/>
            <person name="Jung H."/>
            <person name="Kim Y.O."/>
            <person name="Kong H.J."/>
            <person name="Kim J.W."/>
            <person name="Kim Y.S."/>
        </authorList>
    </citation>
    <scope>NUCLEOTIDE SEQUENCE [LARGE SCALE GENOMIC DNA]</scope>
    <source>
        <strain evidence="2 3">YPD9-1</strain>
    </source>
</reference>
<feature type="transmembrane region" description="Helical" evidence="1">
    <location>
        <begin position="187"/>
        <end position="206"/>
    </location>
</feature>
<feature type="transmembrane region" description="Helical" evidence="1">
    <location>
        <begin position="21"/>
        <end position="42"/>
    </location>
</feature>
<feature type="transmembrane region" description="Helical" evidence="1">
    <location>
        <begin position="126"/>
        <end position="151"/>
    </location>
</feature>
<evidence type="ECO:0000313" key="2">
    <source>
        <dbReference type="EMBL" id="UJF33893.1"/>
    </source>
</evidence>
<keyword evidence="1" id="KW-1133">Transmembrane helix</keyword>